<organism evidence="8 9">
    <name type="scientific">Cohnella rhizosphaerae</name>
    <dbReference type="NCBI Taxonomy" id="1457232"/>
    <lineage>
        <taxon>Bacteria</taxon>
        <taxon>Bacillati</taxon>
        <taxon>Bacillota</taxon>
        <taxon>Bacilli</taxon>
        <taxon>Bacillales</taxon>
        <taxon>Paenibacillaceae</taxon>
        <taxon>Cohnella</taxon>
    </lineage>
</organism>
<evidence type="ECO:0000256" key="4">
    <source>
        <dbReference type="ARBA" id="ARBA00023134"/>
    </source>
</evidence>
<sequence>MSRAAAEAGDASTGVKLDELAGKLALDIATLAFCGHFSAGKSTLVNGLCGAQLLPSSPIPTSANVVTIANGEPAVKVEFVGKDGSVKEIPDVSVERLGDLAVDGEGVSAIDVRYPIPLLGDSLALVDTPGVDSTDGAHRAATESALHLADVVFYVTDYNHVLSDVNFRFLRMLHQWGEADVLDREPDRQAPGARSKLRSVPRGTRERARGLAHRARGPVVPVDALARSSAVADGRAAARHRGAEGRKGEAADPQRGPVGAAFGRRVQGRAAAARDASCARGFSRKRAERAASRSWRSCARR</sequence>
<evidence type="ECO:0000256" key="6">
    <source>
        <dbReference type="SAM" id="MobiDB-lite"/>
    </source>
</evidence>
<comment type="subcellular location">
    <subcellularLocation>
        <location evidence="1">Membrane</location>
    </subcellularLocation>
</comment>
<dbReference type="InterPro" id="IPR027417">
    <property type="entry name" value="P-loop_NTPase"/>
</dbReference>
<dbReference type="Pfam" id="PF00350">
    <property type="entry name" value="Dynamin_N"/>
    <property type="match status" value="1"/>
</dbReference>
<dbReference type="GO" id="GO:0016020">
    <property type="term" value="C:membrane"/>
    <property type="evidence" value="ECO:0007669"/>
    <property type="project" value="UniProtKB-SubCell"/>
</dbReference>
<dbReference type="InterPro" id="IPR027094">
    <property type="entry name" value="Mitofusin_fam"/>
</dbReference>
<dbReference type="Gene3D" id="3.40.50.300">
    <property type="entry name" value="P-loop containing nucleotide triphosphate hydrolases"/>
    <property type="match status" value="1"/>
</dbReference>
<proteinExistence type="predicted"/>
<evidence type="ECO:0000256" key="5">
    <source>
        <dbReference type="ARBA" id="ARBA00023136"/>
    </source>
</evidence>
<evidence type="ECO:0000313" key="8">
    <source>
        <dbReference type="EMBL" id="MDG0813049.1"/>
    </source>
</evidence>
<feature type="domain" description="Dynamin N-terminal" evidence="7">
    <location>
        <begin position="31"/>
        <end position="172"/>
    </location>
</feature>
<evidence type="ECO:0000256" key="3">
    <source>
        <dbReference type="ARBA" id="ARBA00022801"/>
    </source>
</evidence>
<keyword evidence="2" id="KW-0547">Nucleotide-binding</keyword>
<evidence type="ECO:0000313" key="9">
    <source>
        <dbReference type="Proteomes" id="UP001153404"/>
    </source>
</evidence>
<dbReference type="PANTHER" id="PTHR10465:SF0">
    <property type="entry name" value="SARCALUMENIN"/>
    <property type="match status" value="1"/>
</dbReference>
<evidence type="ECO:0000259" key="7">
    <source>
        <dbReference type="Pfam" id="PF00350"/>
    </source>
</evidence>
<comment type="caution">
    <text evidence="8">The sequence shown here is derived from an EMBL/GenBank/DDBJ whole genome shotgun (WGS) entry which is preliminary data.</text>
</comment>
<dbReference type="AlphaFoldDB" id="A0A9X4KXB8"/>
<feature type="region of interest" description="Disordered" evidence="6">
    <location>
        <begin position="273"/>
        <end position="301"/>
    </location>
</feature>
<gene>
    <name evidence="8" type="ORF">OMP40_29845</name>
</gene>
<feature type="region of interest" description="Disordered" evidence="6">
    <location>
        <begin position="184"/>
        <end position="216"/>
    </location>
</feature>
<name>A0A9X4KXB8_9BACL</name>
<keyword evidence="4" id="KW-0342">GTP-binding</keyword>
<dbReference type="EMBL" id="JAPDIA010000008">
    <property type="protein sequence ID" value="MDG0813049.1"/>
    <property type="molecule type" value="Genomic_DNA"/>
</dbReference>
<protein>
    <submittedName>
        <fullName evidence="8">Dynamin family protein</fullName>
    </submittedName>
</protein>
<reference evidence="8" key="1">
    <citation type="submission" date="2022-10" db="EMBL/GenBank/DDBJ databases">
        <title>Comparative genomic analysis of Cohnella hashimotonis sp. nov., isolated from the International Space Station.</title>
        <authorList>
            <person name="Simpson A."/>
            <person name="Venkateswaran K."/>
        </authorList>
    </citation>
    <scope>NUCLEOTIDE SEQUENCE</scope>
    <source>
        <strain evidence="8">DSM 28161</strain>
    </source>
</reference>
<accession>A0A9X4KXB8</accession>
<feature type="compositionally biased region" description="Low complexity" evidence="6">
    <location>
        <begin position="292"/>
        <end position="301"/>
    </location>
</feature>
<keyword evidence="9" id="KW-1185">Reference proteome</keyword>
<dbReference type="PANTHER" id="PTHR10465">
    <property type="entry name" value="TRANSMEMBRANE GTPASE FZO1"/>
    <property type="match status" value="1"/>
</dbReference>
<dbReference type="InterPro" id="IPR045063">
    <property type="entry name" value="Dynamin_N"/>
</dbReference>
<dbReference type="GO" id="GO:0003924">
    <property type="term" value="F:GTPase activity"/>
    <property type="evidence" value="ECO:0007669"/>
    <property type="project" value="InterPro"/>
</dbReference>
<keyword evidence="5" id="KW-0472">Membrane</keyword>
<evidence type="ECO:0000256" key="2">
    <source>
        <dbReference type="ARBA" id="ARBA00022741"/>
    </source>
</evidence>
<dbReference type="SUPFAM" id="SSF52540">
    <property type="entry name" value="P-loop containing nucleoside triphosphate hydrolases"/>
    <property type="match status" value="1"/>
</dbReference>
<feature type="compositionally biased region" description="Basic and acidic residues" evidence="6">
    <location>
        <begin position="241"/>
        <end position="252"/>
    </location>
</feature>
<feature type="region of interest" description="Disordered" evidence="6">
    <location>
        <begin position="231"/>
        <end position="260"/>
    </location>
</feature>
<evidence type="ECO:0000256" key="1">
    <source>
        <dbReference type="ARBA" id="ARBA00004370"/>
    </source>
</evidence>
<dbReference type="GO" id="GO:0005525">
    <property type="term" value="F:GTP binding"/>
    <property type="evidence" value="ECO:0007669"/>
    <property type="project" value="UniProtKB-KW"/>
</dbReference>
<keyword evidence="3" id="KW-0378">Hydrolase</keyword>
<dbReference type="Proteomes" id="UP001153404">
    <property type="component" value="Unassembled WGS sequence"/>
</dbReference>